<dbReference type="Gene3D" id="3.40.1190.10">
    <property type="entry name" value="Mur-like, catalytic domain"/>
    <property type="match status" value="1"/>
</dbReference>
<dbReference type="SUPFAM" id="SSF51984">
    <property type="entry name" value="MurCD N-terminal domain"/>
    <property type="match status" value="1"/>
</dbReference>
<comment type="catalytic activity">
    <reaction evidence="7 8">
        <text>UDP-N-acetyl-alpha-D-muramoyl-L-alanine + D-glutamate + ATP = UDP-N-acetyl-alpha-D-muramoyl-L-alanyl-D-glutamate + ADP + phosphate + H(+)</text>
        <dbReference type="Rhea" id="RHEA:16429"/>
        <dbReference type="ChEBI" id="CHEBI:15378"/>
        <dbReference type="ChEBI" id="CHEBI:29986"/>
        <dbReference type="ChEBI" id="CHEBI:30616"/>
        <dbReference type="ChEBI" id="CHEBI:43474"/>
        <dbReference type="ChEBI" id="CHEBI:83898"/>
        <dbReference type="ChEBI" id="CHEBI:83900"/>
        <dbReference type="ChEBI" id="CHEBI:456216"/>
        <dbReference type="EC" id="6.3.2.9"/>
    </reaction>
</comment>
<dbReference type="PANTHER" id="PTHR43692:SF1">
    <property type="entry name" value="UDP-N-ACETYLMURAMOYLALANINE--D-GLUTAMATE LIGASE"/>
    <property type="match status" value="1"/>
</dbReference>
<dbReference type="EMBL" id="JBGMEK010000032">
    <property type="protein sequence ID" value="MFA0812087.1"/>
    <property type="molecule type" value="Genomic_DNA"/>
</dbReference>
<evidence type="ECO:0000259" key="10">
    <source>
        <dbReference type="Pfam" id="PF08245"/>
    </source>
</evidence>
<dbReference type="HAMAP" id="MF_00639">
    <property type="entry name" value="MurD"/>
    <property type="match status" value="1"/>
</dbReference>
<accession>A0ABV4P252</accession>
<keyword evidence="5 7" id="KW-0547">Nucleotide-binding</keyword>
<dbReference type="Proteomes" id="UP001569428">
    <property type="component" value="Unassembled WGS sequence"/>
</dbReference>
<protein>
    <recommendedName>
        <fullName evidence="7 8">UDP-N-acetylmuramoylalanine--D-glutamate ligase</fullName>
        <ecNumber evidence="7 8">6.3.2.9</ecNumber>
    </recommendedName>
    <alternativeName>
        <fullName evidence="7">D-glutamic acid-adding enzyme</fullName>
    </alternativeName>
    <alternativeName>
        <fullName evidence="7">UDP-N-acetylmuramoyl-L-alanyl-D-glutamate synthetase</fullName>
    </alternativeName>
</protein>
<comment type="function">
    <text evidence="7 8">Cell wall formation. Catalyzes the addition of glutamate to the nucleotide precursor UDP-N-acetylmuramoyl-L-alanine (UMA).</text>
</comment>
<comment type="caution">
    <text evidence="11">The sequence shown here is derived from an EMBL/GenBank/DDBJ whole genome shotgun (WGS) entry which is preliminary data.</text>
</comment>
<evidence type="ECO:0000256" key="3">
    <source>
        <dbReference type="ARBA" id="ARBA00022490"/>
    </source>
</evidence>
<dbReference type="NCBIfam" id="TIGR01087">
    <property type="entry name" value="murD"/>
    <property type="match status" value="1"/>
</dbReference>
<reference evidence="11 12" key="1">
    <citation type="submission" date="2024-08" db="EMBL/GenBank/DDBJ databases">
        <authorList>
            <person name="Ishaq N."/>
        </authorList>
    </citation>
    <scope>NUCLEOTIDE SEQUENCE [LARGE SCALE GENOMIC DNA]</scope>
    <source>
        <strain evidence="11 12">DSM 18651</strain>
    </source>
</reference>
<dbReference type="Gene3D" id="3.90.190.20">
    <property type="entry name" value="Mur ligase, C-terminal domain"/>
    <property type="match status" value="1"/>
</dbReference>
<dbReference type="InterPro" id="IPR036615">
    <property type="entry name" value="Mur_ligase_C_dom_sf"/>
</dbReference>
<dbReference type="GO" id="GO:0008764">
    <property type="term" value="F:UDP-N-acetylmuramoylalanine-D-glutamate ligase activity"/>
    <property type="evidence" value="ECO:0007669"/>
    <property type="project" value="UniProtKB-EC"/>
</dbReference>
<evidence type="ECO:0000256" key="5">
    <source>
        <dbReference type="ARBA" id="ARBA00022741"/>
    </source>
</evidence>
<keyword evidence="7 8" id="KW-0961">Cell wall biogenesis/degradation</keyword>
<organism evidence="11 12">
    <name type="scientific">Microbulbifer epialgicus</name>
    <dbReference type="NCBI Taxonomy" id="393907"/>
    <lineage>
        <taxon>Bacteria</taxon>
        <taxon>Pseudomonadati</taxon>
        <taxon>Pseudomonadota</taxon>
        <taxon>Gammaproteobacteria</taxon>
        <taxon>Cellvibrionales</taxon>
        <taxon>Microbulbiferaceae</taxon>
        <taxon>Microbulbifer</taxon>
    </lineage>
</organism>
<keyword evidence="3 7" id="KW-0963">Cytoplasm</keyword>
<dbReference type="InterPro" id="IPR004101">
    <property type="entry name" value="Mur_ligase_C"/>
</dbReference>
<keyword evidence="7 8" id="KW-0132">Cell division</keyword>
<dbReference type="Pfam" id="PF21799">
    <property type="entry name" value="MurD-like_N"/>
    <property type="match status" value="1"/>
</dbReference>
<keyword evidence="7 8" id="KW-0131">Cell cycle</keyword>
<dbReference type="Gene3D" id="3.40.50.720">
    <property type="entry name" value="NAD(P)-binding Rossmann-like Domain"/>
    <property type="match status" value="1"/>
</dbReference>
<keyword evidence="4 7" id="KW-0436">Ligase</keyword>
<gene>
    <name evidence="7 11" type="primary">murD</name>
    <name evidence="11" type="ORF">ACCI49_14310</name>
</gene>
<dbReference type="PANTHER" id="PTHR43692">
    <property type="entry name" value="UDP-N-ACETYLMURAMOYLALANINE--D-GLUTAMATE LIGASE"/>
    <property type="match status" value="1"/>
</dbReference>
<keyword evidence="7 8" id="KW-0573">Peptidoglycan synthesis</keyword>
<evidence type="ECO:0000256" key="8">
    <source>
        <dbReference type="RuleBase" id="RU003664"/>
    </source>
</evidence>
<keyword evidence="6 7" id="KW-0067">ATP-binding</keyword>
<dbReference type="SUPFAM" id="SSF53244">
    <property type="entry name" value="MurD-like peptide ligases, peptide-binding domain"/>
    <property type="match status" value="1"/>
</dbReference>
<dbReference type="Pfam" id="PF02875">
    <property type="entry name" value="Mur_ligase_C"/>
    <property type="match status" value="1"/>
</dbReference>
<feature type="domain" description="Mur ligase central" evidence="10">
    <location>
        <begin position="120"/>
        <end position="292"/>
    </location>
</feature>
<evidence type="ECO:0000256" key="6">
    <source>
        <dbReference type="ARBA" id="ARBA00022840"/>
    </source>
</evidence>
<comment type="pathway">
    <text evidence="2 7 8">Cell wall biogenesis; peptidoglycan biosynthesis.</text>
</comment>
<name>A0ABV4P252_9GAMM</name>
<evidence type="ECO:0000259" key="9">
    <source>
        <dbReference type="Pfam" id="PF02875"/>
    </source>
</evidence>
<dbReference type="SUPFAM" id="SSF53623">
    <property type="entry name" value="MurD-like peptide ligases, catalytic domain"/>
    <property type="match status" value="1"/>
</dbReference>
<comment type="similarity">
    <text evidence="7">Belongs to the MurCDEF family.</text>
</comment>
<sequence>MSLIATSSQQKVVIGLGTTGKSVVRYLLRLGHTPIVVDSRDHPPGLDTFRQEFPQVSVETGALRPDTLLAASLIIASPGVALAEPVLQQASAQGIPIIGDIELFAQALSREGATAKLVAITGSNGKSTVTTLLGKMAEKAGVDVRVGGNIGVPVLDLLQEPLPQLFVLELSSFQLETTYSLAPTVATILNMSADHMDRYASMVEYHRAKQRVYRGAEQFVINRADPLTQGPLSRERREWSFGLDQPDLKQFGIRIIDGQNWLAQGGEALMPVGELAMVGRHNVANALAALALGNAVGLPMGAMLEMLHTFMGLPHRCERVADLDGVTYVNDSKGTNVGATQAALGGLATDTRKIVLIAGGDGKGADFSQLGSSAHTLRAVVSIGVDGDRIAQVFLGKCEIRRAESMTDAVVEARKLAHSGDYVLLSPACASFDMYRNFEARGDDFRDAVAALCKRCGGVG</sequence>
<proteinExistence type="inferred from homology"/>
<evidence type="ECO:0000313" key="11">
    <source>
        <dbReference type="EMBL" id="MFA0812087.1"/>
    </source>
</evidence>
<feature type="binding site" evidence="7">
    <location>
        <begin position="122"/>
        <end position="128"/>
    </location>
    <ligand>
        <name>ATP</name>
        <dbReference type="ChEBI" id="CHEBI:30616"/>
    </ligand>
</feature>
<dbReference type="Pfam" id="PF08245">
    <property type="entry name" value="Mur_ligase_M"/>
    <property type="match status" value="1"/>
</dbReference>
<evidence type="ECO:0000256" key="2">
    <source>
        <dbReference type="ARBA" id="ARBA00004752"/>
    </source>
</evidence>
<keyword evidence="7 8" id="KW-0133">Cell shape</keyword>
<evidence type="ECO:0000313" key="12">
    <source>
        <dbReference type="Proteomes" id="UP001569428"/>
    </source>
</evidence>
<feature type="domain" description="Mur ligase C-terminal" evidence="9">
    <location>
        <begin position="315"/>
        <end position="429"/>
    </location>
</feature>
<evidence type="ECO:0000256" key="4">
    <source>
        <dbReference type="ARBA" id="ARBA00022598"/>
    </source>
</evidence>
<dbReference type="InterPro" id="IPR036565">
    <property type="entry name" value="Mur-like_cat_sf"/>
</dbReference>
<dbReference type="InterPro" id="IPR013221">
    <property type="entry name" value="Mur_ligase_cen"/>
</dbReference>
<comment type="subcellular location">
    <subcellularLocation>
        <location evidence="1 7 8">Cytoplasm</location>
    </subcellularLocation>
</comment>
<evidence type="ECO:0000256" key="7">
    <source>
        <dbReference type="HAMAP-Rule" id="MF_00639"/>
    </source>
</evidence>
<evidence type="ECO:0000256" key="1">
    <source>
        <dbReference type="ARBA" id="ARBA00004496"/>
    </source>
</evidence>
<keyword evidence="12" id="KW-1185">Reference proteome</keyword>
<dbReference type="InterPro" id="IPR005762">
    <property type="entry name" value="MurD"/>
</dbReference>
<dbReference type="EC" id="6.3.2.9" evidence="7 8"/>
<dbReference type="RefSeq" id="WP_371839708.1">
    <property type="nucleotide sequence ID" value="NZ_JBGMEK010000032.1"/>
</dbReference>